<dbReference type="CDD" id="cd06261">
    <property type="entry name" value="TM_PBP2"/>
    <property type="match status" value="1"/>
</dbReference>
<evidence type="ECO:0000313" key="11">
    <source>
        <dbReference type="Proteomes" id="UP000194154"/>
    </source>
</evidence>
<keyword evidence="2 8" id="KW-0813">Transport</keyword>
<evidence type="ECO:0000256" key="5">
    <source>
        <dbReference type="ARBA" id="ARBA00022989"/>
    </source>
</evidence>
<keyword evidence="6" id="KW-0921">Nickel transport</keyword>
<comment type="similarity">
    <text evidence="8">Belongs to the binding-protein-dependent transport system permease family.</text>
</comment>
<proteinExistence type="inferred from homology"/>
<keyword evidence="3" id="KW-0533">Nickel</keyword>
<evidence type="ECO:0000256" key="6">
    <source>
        <dbReference type="ARBA" id="ARBA00023112"/>
    </source>
</evidence>
<dbReference type="EMBL" id="CP021059">
    <property type="protein sequence ID" value="ARQ07511.1"/>
    <property type="molecule type" value="Genomic_DNA"/>
</dbReference>
<dbReference type="Gene3D" id="1.10.3720.10">
    <property type="entry name" value="MetI-like"/>
    <property type="match status" value="1"/>
</dbReference>
<name>A0A1W7AD73_9STAP</name>
<feature type="domain" description="ABC transmembrane type-1" evidence="9">
    <location>
        <begin position="25"/>
        <end position="205"/>
    </location>
</feature>
<dbReference type="PANTHER" id="PTHR30177">
    <property type="entry name" value="GLYCINE BETAINE/L-PROLINE TRANSPORT SYSTEM PERMEASE PROTEIN PROW"/>
    <property type="match status" value="1"/>
</dbReference>
<dbReference type="GO" id="GO:0055085">
    <property type="term" value="P:transmembrane transport"/>
    <property type="evidence" value="ECO:0007669"/>
    <property type="project" value="InterPro"/>
</dbReference>
<keyword evidence="6" id="KW-0406">Ion transport</keyword>
<dbReference type="Proteomes" id="UP000194154">
    <property type="component" value="Chromosome"/>
</dbReference>
<dbReference type="OrthoDB" id="9801163at2"/>
<organism evidence="10 11">
    <name type="scientific">Macrococcoides canis</name>
    <dbReference type="NCBI Taxonomy" id="1855823"/>
    <lineage>
        <taxon>Bacteria</taxon>
        <taxon>Bacillati</taxon>
        <taxon>Bacillota</taxon>
        <taxon>Bacilli</taxon>
        <taxon>Bacillales</taxon>
        <taxon>Staphylococcaceae</taxon>
        <taxon>Macrococcoides</taxon>
    </lineage>
</organism>
<evidence type="ECO:0000256" key="3">
    <source>
        <dbReference type="ARBA" id="ARBA00022596"/>
    </source>
</evidence>
<dbReference type="STRING" id="1855823.MCCS_18840"/>
<dbReference type="KEGG" id="mcak:MCCS_18840"/>
<evidence type="ECO:0000259" key="9">
    <source>
        <dbReference type="PROSITE" id="PS50928"/>
    </source>
</evidence>
<evidence type="ECO:0000256" key="7">
    <source>
        <dbReference type="ARBA" id="ARBA00023136"/>
    </source>
</evidence>
<dbReference type="FunFam" id="1.10.3720.10:FF:000001">
    <property type="entry name" value="Glycine betaine ABC transporter, permease"/>
    <property type="match status" value="1"/>
</dbReference>
<dbReference type="GO" id="GO:0031460">
    <property type="term" value="P:glycine betaine transport"/>
    <property type="evidence" value="ECO:0007669"/>
    <property type="project" value="TreeGrafter"/>
</dbReference>
<dbReference type="RefSeq" id="WP_086043064.1">
    <property type="nucleotide sequence ID" value="NZ_CBCRZA010000004.1"/>
</dbReference>
<feature type="transmembrane region" description="Helical" evidence="8">
    <location>
        <begin position="20"/>
        <end position="44"/>
    </location>
</feature>
<evidence type="ECO:0000256" key="1">
    <source>
        <dbReference type="ARBA" id="ARBA00004141"/>
    </source>
</evidence>
<dbReference type="InterPro" id="IPR000515">
    <property type="entry name" value="MetI-like"/>
</dbReference>
<dbReference type="SUPFAM" id="SSF161098">
    <property type="entry name" value="MetI-like"/>
    <property type="match status" value="1"/>
</dbReference>
<keyword evidence="4 8" id="KW-0812">Transmembrane</keyword>
<evidence type="ECO:0000256" key="4">
    <source>
        <dbReference type="ARBA" id="ARBA00022692"/>
    </source>
</evidence>
<dbReference type="AlphaFoldDB" id="A0A1W7AD73"/>
<evidence type="ECO:0000256" key="8">
    <source>
        <dbReference type="RuleBase" id="RU363032"/>
    </source>
</evidence>
<dbReference type="InterPro" id="IPR035906">
    <property type="entry name" value="MetI-like_sf"/>
</dbReference>
<feature type="transmembrane region" description="Helical" evidence="8">
    <location>
        <begin position="85"/>
        <end position="103"/>
    </location>
</feature>
<feature type="transmembrane region" description="Helical" evidence="8">
    <location>
        <begin position="186"/>
        <end position="208"/>
    </location>
</feature>
<sequence length="230" mass="24871">MEQLNTFEQFMRYFDDNAAYVFQLFLQHFLISIYGVLLAAIVGIPIGIWIARYKRLVTPVIAIANIIQTIPAIALLALLMLAMGLGKTTVVMAVFLYALLPIIKNTYTGIKAVDEHIVDAGRGMGMTKRQLLTMVELPLSLSVIIAGIRIALVIAIGVTAIGSFIGAQSLGDIIIRGTNATDGTSIILAGALPTALMAVLADILLGIIERRLDPTKRKKLNQASPRTLNE</sequence>
<gene>
    <name evidence="10" type="primary">opuCD</name>
    <name evidence="10" type="ORF">MCCS_18840</name>
</gene>
<comment type="subcellular location">
    <subcellularLocation>
        <location evidence="8">Cell membrane</location>
        <topology evidence="8">Multi-pass membrane protein</topology>
    </subcellularLocation>
    <subcellularLocation>
        <location evidence="1">Membrane</location>
        <topology evidence="1">Multi-pass membrane protein</topology>
    </subcellularLocation>
</comment>
<feature type="transmembrane region" description="Helical" evidence="8">
    <location>
        <begin position="56"/>
        <end position="79"/>
    </location>
</feature>
<evidence type="ECO:0000313" key="10">
    <source>
        <dbReference type="EMBL" id="ARQ07511.1"/>
    </source>
</evidence>
<dbReference type="GO" id="GO:0015675">
    <property type="term" value="P:nickel cation transport"/>
    <property type="evidence" value="ECO:0007669"/>
    <property type="project" value="UniProtKB-KW"/>
</dbReference>
<keyword evidence="7 8" id="KW-0472">Membrane</keyword>
<dbReference type="PANTHER" id="PTHR30177:SF4">
    <property type="entry name" value="OSMOPROTECTANT IMPORT PERMEASE PROTEIN OSMW"/>
    <property type="match status" value="1"/>
</dbReference>
<keyword evidence="5 8" id="KW-1133">Transmembrane helix</keyword>
<dbReference type="PROSITE" id="PS50928">
    <property type="entry name" value="ABC_TM1"/>
    <property type="match status" value="1"/>
</dbReference>
<dbReference type="GO" id="GO:0005886">
    <property type="term" value="C:plasma membrane"/>
    <property type="evidence" value="ECO:0007669"/>
    <property type="project" value="UniProtKB-SubCell"/>
</dbReference>
<dbReference type="GeneID" id="35295976"/>
<keyword evidence="11" id="KW-1185">Reference proteome</keyword>
<reference evidence="10 11" key="1">
    <citation type="journal article" date="2017" name="Int. J. Syst. Evol. Microbiol.">
        <title>Macrococcus canis sp. nov., a skin bacterium associated with infections in dogs.</title>
        <authorList>
            <person name="Gobeli Brawand S."/>
            <person name="Cotting K."/>
            <person name="Gomez-Sanz E."/>
            <person name="Collaud A."/>
            <person name="Thomann A."/>
            <person name="Brodard I."/>
            <person name="Rodriguez-Campos S."/>
            <person name="Strauss C."/>
            <person name="Perreten V."/>
        </authorList>
    </citation>
    <scope>NUCLEOTIDE SEQUENCE [LARGE SCALE GENOMIC DNA]</scope>
    <source>
        <strain evidence="10 11">KM45013</strain>
    </source>
</reference>
<dbReference type="Pfam" id="PF00528">
    <property type="entry name" value="BPD_transp_1"/>
    <property type="match status" value="1"/>
</dbReference>
<feature type="transmembrane region" description="Helical" evidence="8">
    <location>
        <begin position="139"/>
        <end position="166"/>
    </location>
</feature>
<evidence type="ECO:0000256" key="2">
    <source>
        <dbReference type="ARBA" id="ARBA00022448"/>
    </source>
</evidence>
<dbReference type="InterPro" id="IPR051204">
    <property type="entry name" value="ABC_transp_perm/SBD"/>
</dbReference>
<protein>
    <submittedName>
        <fullName evidence="10">Glycine betaine/carnitine/choline transport system permease protein OpuCD</fullName>
    </submittedName>
</protein>
<accession>A0A1W7AD73</accession>